<proteinExistence type="predicted"/>
<sequence>RSRYGDLMFQQDLEEITGKDKADLFLKFKMAQNSKNN</sequence>
<reference evidence="1" key="1">
    <citation type="journal article" date="2014" name="Front. Microbiol.">
        <title>High frequency of phylogenetically diverse reductive dehalogenase-homologous genes in deep subseafloor sedimentary metagenomes.</title>
        <authorList>
            <person name="Kawai M."/>
            <person name="Futagami T."/>
            <person name="Toyoda A."/>
            <person name="Takaki Y."/>
            <person name="Nishi S."/>
            <person name="Hori S."/>
            <person name="Arai W."/>
            <person name="Tsubouchi T."/>
            <person name="Morono Y."/>
            <person name="Uchiyama I."/>
            <person name="Ito T."/>
            <person name="Fujiyama A."/>
            <person name="Inagaki F."/>
            <person name="Takami H."/>
        </authorList>
    </citation>
    <scope>NUCLEOTIDE SEQUENCE</scope>
    <source>
        <strain evidence="1">Expedition CK06-06</strain>
    </source>
</reference>
<comment type="caution">
    <text evidence="1">The sequence shown here is derived from an EMBL/GenBank/DDBJ whole genome shotgun (WGS) entry which is preliminary data.</text>
</comment>
<dbReference type="AlphaFoldDB" id="X1JYD2"/>
<organism evidence="1">
    <name type="scientific">marine sediment metagenome</name>
    <dbReference type="NCBI Taxonomy" id="412755"/>
    <lineage>
        <taxon>unclassified sequences</taxon>
        <taxon>metagenomes</taxon>
        <taxon>ecological metagenomes</taxon>
    </lineage>
</organism>
<feature type="non-terminal residue" evidence="1">
    <location>
        <position position="1"/>
    </location>
</feature>
<dbReference type="EMBL" id="BARU01028826">
    <property type="protein sequence ID" value="GAH74818.1"/>
    <property type="molecule type" value="Genomic_DNA"/>
</dbReference>
<protein>
    <submittedName>
        <fullName evidence="1">Uncharacterized protein</fullName>
    </submittedName>
</protein>
<accession>X1JYD2</accession>
<evidence type="ECO:0000313" key="1">
    <source>
        <dbReference type="EMBL" id="GAH74818.1"/>
    </source>
</evidence>
<gene>
    <name evidence="1" type="ORF">S03H2_45966</name>
</gene>
<name>X1JYD2_9ZZZZ</name>